<dbReference type="PANTHER" id="PTHR45992">
    <property type="entry name" value="EUKARYOTIC ELONGATION FACTOR 2 KINASE-RELATED"/>
    <property type="match status" value="1"/>
</dbReference>
<dbReference type="GO" id="GO:0005524">
    <property type="term" value="F:ATP binding"/>
    <property type="evidence" value="ECO:0007669"/>
    <property type="project" value="UniProtKB-KW"/>
</dbReference>
<keyword evidence="9" id="KW-1185">Reference proteome</keyword>
<accession>A0A8E0RM20</accession>
<dbReference type="Gene3D" id="1.25.40.10">
    <property type="entry name" value="Tetratricopeptide repeat domain"/>
    <property type="match status" value="1"/>
</dbReference>
<comment type="caution">
    <text evidence="8">The sequence shown here is derived from an EMBL/GenBank/DDBJ whole genome shotgun (WGS) entry which is preliminary data.</text>
</comment>
<name>A0A8E0RM20_9TREM</name>
<dbReference type="AlphaFoldDB" id="A0A8E0RM20"/>
<evidence type="ECO:0000313" key="9">
    <source>
        <dbReference type="Proteomes" id="UP000728185"/>
    </source>
</evidence>
<keyword evidence="8" id="KW-0648">Protein biosynthesis</keyword>
<dbReference type="GO" id="GO:0004686">
    <property type="term" value="F:elongation factor-2 kinase activity"/>
    <property type="evidence" value="ECO:0007669"/>
    <property type="project" value="InterPro"/>
</dbReference>
<dbReference type="SMART" id="SM00811">
    <property type="entry name" value="Alpha_kinase"/>
    <property type="match status" value="1"/>
</dbReference>
<evidence type="ECO:0000313" key="8">
    <source>
        <dbReference type="EMBL" id="KAA0187392.1"/>
    </source>
</evidence>
<dbReference type="SUPFAM" id="SSF56112">
    <property type="entry name" value="Protein kinase-like (PK-like)"/>
    <property type="match status" value="1"/>
</dbReference>
<keyword evidence="8" id="KW-0251">Elongation factor</keyword>
<proteinExistence type="predicted"/>
<evidence type="ECO:0000256" key="4">
    <source>
        <dbReference type="ARBA" id="ARBA00022777"/>
    </source>
</evidence>
<dbReference type="InterPro" id="IPR011990">
    <property type="entry name" value="TPR-like_helical_dom_sf"/>
</dbReference>
<reference evidence="8" key="1">
    <citation type="submission" date="2019-05" db="EMBL/GenBank/DDBJ databases">
        <title>Annotation for the trematode Fasciolopsis buski.</title>
        <authorList>
            <person name="Choi Y.-J."/>
        </authorList>
    </citation>
    <scope>NUCLEOTIDE SEQUENCE</scope>
    <source>
        <strain evidence="8">HT</strain>
        <tissue evidence="8">Whole worm</tissue>
    </source>
</reference>
<feature type="compositionally biased region" description="Acidic residues" evidence="6">
    <location>
        <begin position="1"/>
        <end position="12"/>
    </location>
</feature>
<evidence type="ECO:0000256" key="2">
    <source>
        <dbReference type="ARBA" id="ARBA00022679"/>
    </source>
</evidence>
<feature type="compositionally biased region" description="Basic and acidic residues" evidence="6">
    <location>
        <begin position="718"/>
        <end position="732"/>
    </location>
</feature>
<dbReference type="OrthoDB" id="301415at2759"/>
<evidence type="ECO:0000256" key="1">
    <source>
        <dbReference type="ARBA" id="ARBA00022527"/>
    </source>
</evidence>
<evidence type="ECO:0000256" key="3">
    <source>
        <dbReference type="ARBA" id="ARBA00022741"/>
    </source>
</evidence>
<gene>
    <name evidence="8" type="ORF">FBUS_07658</name>
</gene>
<dbReference type="FunFam" id="3.20.200.10:FF:000002">
    <property type="entry name" value="Eukaryotic elongation factor 2 kinase"/>
    <property type="match status" value="1"/>
</dbReference>
<dbReference type="InterPro" id="IPR011009">
    <property type="entry name" value="Kinase-like_dom_sf"/>
</dbReference>
<dbReference type="EMBL" id="LUCM01009140">
    <property type="protein sequence ID" value="KAA0187392.1"/>
    <property type="molecule type" value="Genomic_DNA"/>
</dbReference>
<dbReference type="InterPro" id="IPR004166">
    <property type="entry name" value="a-kinase_dom"/>
</dbReference>
<feature type="region of interest" description="Disordered" evidence="6">
    <location>
        <begin position="718"/>
        <end position="752"/>
    </location>
</feature>
<dbReference type="CDD" id="cd16967">
    <property type="entry name" value="Alpha_kinase_eEF2K"/>
    <property type="match status" value="1"/>
</dbReference>
<protein>
    <submittedName>
        <fullName evidence="8">Elongation factor 2 kinase</fullName>
    </submittedName>
</protein>
<dbReference type="GO" id="GO:1903013">
    <property type="term" value="P:response to differentiation-inducing factor 1"/>
    <property type="evidence" value="ECO:0007669"/>
    <property type="project" value="TreeGrafter"/>
</dbReference>
<dbReference type="InterPro" id="IPR051852">
    <property type="entry name" value="Alpha-type_PK"/>
</dbReference>
<dbReference type="PROSITE" id="PS51158">
    <property type="entry name" value="ALPHA_KINASE"/>
    <property type="match status" value="1"/>
</dbReference>
<organism evidence="8 9">
    <name type="scientific">Fasciolopsis buskii</name>
    <dbReference type="NCBI Taxonomy" id="27845"/>
    <lineage>
        <taxon>Eukaryota</taxon>
        <taxon>Metazoa</taxon>
        <taxon>Spiralia</taxon>
        <taxon>Lophotrochozoa</taxon>
        <taxon>Platyhelminthes</taxon>
        <taxon>Trematoda</taxon>
        <taxon>Digenea</taxon>
        <taxon>Plagiorchiida</taxon>
        <taxon>Echinostomata</taxon>
        <taxon>Echinostomatoidea</taxon>
        <taxon>Fasciolidae</taxon>
        <taxon>Fasciolopsis</taxon>
    </lineage>
</organism>
<evidence type="ECO:0000256" key="5">
    <source>
        <dbReference type="ARBA" id="ARBA00022840"/>
    </source>
</evidence>
<dbReference type="Gene3D" id="3.20.200.10">
    <property type="entry name" value="MHCK/EF2 kinase"/>
    <property type="match status" value="1"/>
</dbReference>
<dbReference type="Gene3D" id="3.30.200.20">
    <property type="entry name" value="Phosphorylase Kinase, domain 1"/>
    <property type="match status" value="1"/>
</dbReference>
<keyword evidence="1" id="KW-0723">Serine/threonine-protein kinase</keyword>
<feature type="region of interest" description="Disordered" evidence="6">
    <location>
        <begin position="306"/>
        <end position="362"/>
    </location>
</feature>
<dbReference type="Proteomes" id="UP000728185">
    <property type="component" value="Unassembled WGS sequence"/>
</dbReference>
<dbReference type="InterPro" id="IPR047588">
    <property type="entry name" value="eEF2K_a_kinase_dom"/>
</dbReference>
<feature type="domain" description="Alpha-type protein kinase" evidence="7">
    <location>
        <begin position="71"/>
        <end position="289"/>
    </location>
</feature>
<feature type="region of interest" description="Disordered" evidence="6">
    <location>
        <begin position="1"/>
        <end position="21"/>
    </location>
</feature>
<evidence type="ECO:0000259" key="7">
    <source>
        <dbReference type="PROSITE" id="PS51158"/>
    </source>
</evidence>
<keyword evidence="5" id="KW-0067">ATP-binding</keyword>
<dbReference type="Pfam" id="PF02816">
    <property type="entry name" value="Alpha_kinase"/>
    <property type="match status" value="1"/>
</dbReference>
<keyword evidence="4 8" id="KW-0418">Kinase</keyword>
<keyword evidence="3" id="KW-0547">Nucleotide-binding</keyword>
<dbReference type="PANTHER" id="PTHR45992:SF2">
    <property type="entry name" value="EUKARYOTIC ELONGATION FACTOR 2 KINASE"/>
    <property type="match status" value="1"/>
</dbReference>
<keyword evidence="2" id="KW-0808">Transferase</keyword>
<dbReference type="GO" id="GO:0003746">
    <property type="term" value="F:translation elongation factor activity"/>
    <property type="evidence" value="ECO:0007669"/>
    <property type="project" value="UniProtKB-KW"/>
</dbReference>
<sequence>MGYPDETEAEEEPMSHSTGLNLRPVEVGTVNSVDPAQLWKRALKKLQSVDLDPWLDFQTHHFLTQTAVRHRYSVIKKKWVVDEIQVKIESVPFDRGAMRECFRLKKLPQSGVHANDWQYASNYVAKRYINNVDKQVYFDDVRLQMEAKLWGEAFNRQNPPKKVDIFQLSVLELRGASDSSTISDKMGCFYHIERYMEGEYRKYNSNSGFVDEQLRNTPQAFSHFTFERSGHRLLVVDIQGVGDLYTDPQIHTADGVGYSDGNLGPRGMAFFFHSHRCNPLCEWLGLAPFDLAPSELGTNIQVLSQRSGHAPTDEGDEEPPVRNANASANDESWDVKKSNVNESPIEVTKPISSPTRRPRGPFTRRRAVSFSQSHVRLSSHGCRFGPTVARSTENMDHLGSRLRRRNSESLSCSSDDHPPSSAGFILFNGSSLSNLLDPEGDEAASIAPFTTLKLDTMAPILLDPNLSGSSDSARPSFSLTPPLTTNSGHAQFPRPLLALDPFPVHLPRRSRDRAASGDSGYSCRINLLSGSISSGATSSVAASAATGILAIPDMSNSLSIAPAALPLSPPGLTLPLEFSTAATLVHSGLAGGSVSSLVDYSAPASPIAPSVMFQHQFSMPTSSHSEYGANSDDLNNNWASAAHWGHGWSRASGVRAAPVMPRRRRNLSESSDLDFDEDYRIHHELARLHEAGRFLPNCKGGWSHAGLGGLLLKNHIQDDSGSKNETSHHDSDESVDPGLNNSTDCEGDDSSEKQLSEHSIDWAAVLFHERHAAQLGCLEAMIVMAHYYLGLPTQLMLDCPIKPNQSDLRSGVDYLGRAAEGGDRRCMILLARFLDVSASLSDSTHAVSKTAGPDDFLLLPALISASRDAVPLISSDPWTEAISWYKKAVDTAGASSTADGAPDEGLDAEGRYDAAEDLLPVYRILARMAEMYSIGGFGLKQDFSVAGDLFTQAGELASAARQGRLAAKYFEFGEEAYSNCD</sequence>
<evidence type="ECO:0000256" key="6">
    <source>
        <dbReference type="SAM" id="MobiDB-lite"/>
    </source>
</evidence>
<dbReference type="GO" id="GO:0031037">
    <property type="term" value="P:myosin II filament disassembly"/>
    <property type="evidence" value="ECO:0007669"/>
    <property type="project" value="TreeGrafter"/>
</dbReference>